<keyword evidence="3" id="KW-0804">Transcription</keyword>
<dbReference type="SUPFAM" id="SSF51215">
    <property type="entry name" value="Regulatory protein AraC"/>
    <property type="match status" value="1"/>
</dbReference>
<protein>
    <submittedName>
        <fullName evidence="5">Helix-turn-helix domain-containing protein</fullName>
    </submittedName>
</protein>
<name>A0A3P1CG21_9BACT</name>
<dbReference type="Gene3D" id="1.10.10.60">
    <property type="entry name" value="Homeodomain-like"/>
    <property type="match status" value="2"/>
</dbReference>
<dbReference type="GO" id="GO:0003700">
    <property type="term" value="F:DNA-binding transcription factor activity"/>
    <property type="evidence" value="ECO:0007669"/>
    <property type="project" value="InterPro"/>
</dbReference>
<dbReference type="Proteomes" id="UP000274271">
    <property type="component" value="Unassembled WGS sequence"/>
</dbReference>
<dbReference type="RefSeq" id="WP_124908236.1">
    <property type="nucleotide sequence ID" value="NZ_RQJP01000004.1"/>
</dbReference>
<comment type="caution">
    <text evidence="5">The sequence shown here is derived from an EMBL/GenBank/DDBJ whole genome shotgun (WGS) entry which is preliminary data.</text>
</comment>
<evidence type="ECO:0000256" key="3">
    <source>
        <dbReference type="ARBA" id="ARBA00023163"/>
    </source>
</evidence>
<evidence type="ECO:0000259" key="4">
    <source>
        <dbReference type="PROSITE" id="PS01124"/>
    </source>
</evidence>
<sequence length="312" mass="35932">MKSGADTQPITQVHDMPSVVTPGLTPVARSYFEDWNIRVIDRVESGCDNYMSPNRRDFYKIMFMTSGTALKSLGTSNYQIEAPTILFLHPNEIVCWRNLSGKPAGIYCMFKKRYLDQHPTLKALVERYKFFTEKRIIRLSDSSFQAIQPLFQQLLNLTETGGELAEESMQAYLQLVLIESLKGAQYPTAHEVTDDYRHVHDFFQLLEKVTATINLYTPVKMRTAGEFAEQLGLHPNYLNRLLKKHTGQNISTHIKDRLLEESKALLLQTDWTLQEIGQCIGFADQPNFSQFFKKYMGITPNDFRRTPLSPVY</sequence>
<evidence type="ECO:0000256" key="1">
    <source>
        <dbReference type="ARBA" id="ARBA00023015"/>
    </source>
</evidence>
<dbReference type="GO" id="GO:0043565">
    <property type="term" value="F:sequence-specific DNA binding"/>
    <property type="evidence" value="ECO:0007669"/>
    <property type="project" value="InterPro"/>
</dbReference>
<evidence type="ECO:0000313" key="5">
    <source>
        <dbReference type="EMBL" id="RRB12282.1"/>
    </source>
</evidence>
<evidence type="ECO:0000256" key="2">
    <source>
        <dbReference type="ARBA" id="ARBA00023125"/>
    </source>
</evidence>
<feature type="domain" description="HTH araC/xylS-type" evidence="4">
    <location>
        <begin position="207"/>
        <end position="306"/>
    </location>
</feature>
<accession>A0A3P1CG21</accession>
<dbReference type="SMART" id="SM00342">
    <property type="entry name" value="HTH_ARAC"/>
    <property type="match status" value="1"/>
</dbReference>
<dbReference type="PRINTS" id="PR00032">
    <property type="entry name" value="HTHARAC"/>
</dbReference>
<dbReference type="InterPro" id="IPR009057">
    <property type="entry name" value="Homeodomain-like_sf"/>
</dbReference>
<keyword evidence="1" id="KW-0805">Transcription regulation</keyword>
<dbReference type="PANTHER" id="PTHR43280:SF32">
    <property type="entry name" value="TRANSCRIPTIONAL REGULATORY PROTEIN"/>
    <property type="match status" value="1"/>
</dbReference>
<reference evidence="5 6" key="1">
    <citation type="submission" date="2018-11" db="EMBL/GenBank/DDBJ databases">
        <authorList>
            <person name="Zhou Z."/>
            <person name="Wang G."/>
        </authorList>
    </citation>
    <scope>NUCLEOTIDE SEQUENCE [LARGE SCALE GENOMIC DNA]</scope>
    <source>
        <strain evidence="5 6">KCTC42998</strain>
    </source>
</reference>
<dbReference type="PROSITE" id="PS01124">
    <property type="entry name" value="HTH_ARAC_FAMILY_2"/>
    <property type="match status" value="1"/>
</dbReference>
<dbReference type="SUPFAM" id="SSF46689">
    <property type="entry name" value="Homeodomain-like"/>
    <property type="match status" value="1"/>
</dbReference>
<evidence type="ECO:0000313" key="6">
    <source>
        <dbReference type="Proteomes" id="UP000274271"/>
    </source>
</evidence>
<proteinExistence type="predicted"/>
<keyword evidence="6" id="KW-1185">Reference proteome</keyword>
<gene>
    <name evidence="5" type="ORF">EHT87_18935</name>
</gene>
<dbReference type="EMBL" id="RQJP01000004">
    <property type="protein sequence ID" value="RRB12282.1"/>
    <property type="molecule type" value="Genomic_DNA"/>
</dbReference>
<dbReference type="InterPro" id="IPR037923">
    <property type="entry name" value="HTH-like"/>
</dbReference>
<dbReference type="AlphaFoldDB" id="A0A3P1CG21"/>
<dbReference type="OrthoDB" id="629929at2"/>
<keyword evidence="2" id="KW-0238">DNA-binding</keyword>
<dbReference type="InterPro" id="IPR020449">
    <property type="entry name" value="Tscrpt_reg_AraC-type_HTH"/>
</dbReference>
<dbReference type="PANTHER" id="PTHR43280">
    <property type="entry name" value="ARAC-FAMILY TRANSCRIPTIONAL REGULATOR"/>
    <property type="match status" value="1"/>
</dbReference>
<dbReference type="InterPro" id="IPR018060">
    <property type="entry name" value="HTH_AraC"/>
</dbReference>
<dbReference type="Pfam" id="PF12833">
    <property type="entry name" value="HTH_18"/>
    <property type="match status" value="1"/>
</dbReference>
<organism evidence="5 6">
    <name type="scientific">Larkinella knui</name>
    <dbReference type="NCBI Taxonomy" id="2025310"/>
    <lineage>
        <taxon>Bacteria</taxon>
        <taxon>Pseudomonadati</taxon>
        <taxon>Bacteroidota</taxon>
        <taxon>Cytophagia</taxon>
        <taxon>Cytophagales</taxon>
        <taxon>Spirosomataceae</taxon>
        <taxon>Larkinella</taxon>
    </lineage>
</organism>